<dbReference type="AlphaFoldDB" id="A0AAV2JVU3"/>
<keyword evidence="2" id="KW-1185">Reference proteome</keyword>
<reference evidence="1 2" key="1">
    <citation type="submission" date="2024-04" db="EMBL/GenBank/DDBJ databases">
        <authorList>
            <person name="Waldvogel A.-M."/>
            <person name="Schoenle A."/>
        </authorList>
    </citation>
    <scope>NUCLEOTIDE SEQUENCE [LARGE SCALE GENOMIC DNA]</scope>
</reference>
<evidence type="ECO:0000313" key="2">
    <source>
        <dbReference type="Proteomes" id="UP001497482"/>
    </source>
</evidence>
<gene>
    <name evidence="1" type="ORF">KC01_LOCUS10514</name>
</gene>
<proteinExistence type="predicted"/>
<name>A0AAV2JVU3_KNICA</name>
<sequence>MYEDIRDRWLRQPFKDVHPQKEDGGLCVGAKLWKKSPMWVDVANWQGKMGQRCVRDGHTTPQHRAAAYEAIAGCNPEALQGSWFKWLSEDC</sequence>
<dbReference type="Proteomes" id="UP001497482">
    <property type="component" value="Chromosome 14"/>
</dbReference>
<dbReference type="EMBL" id="OZ035836">
    <property type="protein sequence ID" value="CAL1579459.1"/>
    <property type="molecule type" value="Genomic_DNA"/>
</dbReference>
<evidence type="ECO:0000313" key="1">
    <source>
        <dbReference type="EMBL" id="CAL1579459.1"/>
    </source>
</evidence>
<protein>
    <submittedName>
        <fullName evidence="1">Uncharacterized protein</fullName>
    </submittedName>
</protein>
<organism evidence="1 2">
    <name type="scientific">Knipowitschia caucasica</name>
    <name type="common">Caucasian dwarf goby</name>
    <name type="synonym">Pomatoschistus caucasicus</name>
    <dbReference type="NCBI Taxonomy" id="637954"/>
    <lineage>
        <taxon>Eukaryota</taxon>
        <taxon>Metazoa</taxon>
        <taxon>Chordata</taxon>
        <taxon>Craniata</taxon>
        <taxon>Vertebrata</taxon>
        <taxon>Euteleostomi</taxon>
        <taxon>Actinopterygii</taxon>
        <taxon>Neopterygii</taxon>
        <taxon>Teleostei</taxon>
        <taxon>Neoteleostei</taxon>
        <taxon>Acanthomorphata</taxon>
        <taxon>Gobiaria</taxon>
        <taxon>Gobiiformes</taxon>
        <taxon>Gobioidei</taxon>
        <taxon>Gobiidae</taxon>
        <taxon>Gobiinae</taxon>
        <taxon>Knipowitschia</taxon>
    </lineage>
</organism>
<accession>A0AAV2JVU3</accession>